<evidence type="ECO:0000256" key="1">
    <source>
        <dbReference type="SAM" id="MobiDB-lite"/>
    </source>
</evidence>
<keyword evidence="3" id="KW-1185">Reference proteome</keyword>
<reference evidence="2" key="1">
    <citation type="submission" date="2022-11" db="EMBL/GenBank/DDBJ databases">
        <authorList>
            <person name="Petersen C."/>
        </authorList>
    </citation>
    <scope>NUCLEOTIDE SEQUENCE</scope>
    <source>
        <strain evidence="2">IBT 26290</strain>
    </source>
</reference>
<accession>A0A9W9LIU8</accession>
<dbReference type="AlphaFoldDB" id="A0A9W9LIU8"/>
<gene>
    <name evidence="2" type="ORF">N7482_007161</name>
</gene>
<evidence type="ECO:0000313" key="3">
    <source>
        <dbReference type="Proteomes" id="UP001149163"/>
    </source>
</evidence>
<sequence>MPPLGLENGNHTSLAQPINANEWSPPGAGLVRGKVAAGSWDMKDLSSIDRNIRLGSTLELADRSSAEPC</sequence>
<dbReference type="Proteomes" id="UP001149163">
    <property type="component" value="Unassembled WGS sequence"/>
</dbReference>
<reference evidence="2" key="2">
    <citation type="journal article" date="2023" name="IMA Fungus">
        <title>Comparative genomic study of the Penicillium genus elucidates a diverse pangenome and 15 lateral gene transfer events.</title>
        <authorList>
            <person name="Petersen C."/>
            <person name="Sorensen T."/>
            <person name="Nielsen M.R."/>
            <person name="Sondergaard T.E."/>
            <person name="Sorensen J.L."/>
            <person name="Fitzpatrick D.A."/>
            <person name="Frisvad J.C."/>
            <person name="Nielsen K.L."/>
        </authorList>
    </citation>
    <scope>NUCLEOTIDE SEQUENCE</scope>
    <source>
        <strain evidence="2">IBT 26290</strain>
    </source>
</reference>
<dbReference type="EMBL" id="JAPQKN010000004">
    <property type="protein sequence ID" value="KAJ5160157.1"/>
    <property type="molecule type" value="Genomic_DNA"/>
</dbReference>
<organism evidence="2 3">
    <name type="scientific">Penicillium canariense</name>
    <dbReference type="NCBI Taxonomy" id="189055"/>
    <lineage>
        <taxon>Eukaryota</taxon>
        <taxon>Fungi</taxon>
        <taxon>Dikarya</taxon>
        <taxon>Ascomycota</taxon>
        <taxon>Pezizomycotina</taxon>
        <taxon>Eurotiomycetes</taxon>
        <taxon>Eurotiomycetidae</taxon>
        <taxon>Eurotiales</taxon>
        <taxon>Aspergillaceae</taxon>
        <taxon>Penicillium</taxon>
    </lineage>
</organism>
<comment type="caution">
    <text evidence="2">The sequence shown here is derived from an EMBL/GenBank/DDBJ whole genome shotgun (WGS) entry which is preliminary data.</text>
</comment>
<dbReference type="GeneID" id="81428462"/>
<dbReference type="RefSeq" id="XP_056541715.1">
    <property type="nucleotide sequence ID" value="XM_056689286.1"/>
</dbReference>
<feature type="region of interest" description="Disordered" evidence="1">
    <location>
        <begin position="1"/>
        <end position="25"/>
    </location>
</feature>
<evidence type="ECO:0000313" key="2">
    <source>
        <dbReference type="EMBL" id="KAJ5160157.1"/>
    </source>
</evidence>
<proteinExistence type="predicted"/>
<feature type="compositionally biased region" description="Polar residues" evidence="1">
    <location>
        <begin position="9"/>
        <end position="22"/>
    </location>
</feature>
<protein>
    <submittedName>
        <fullName evidence="2">Uncharacterized protein</fullName>
    </submittedName>
</protein>
<name>A0A9W9LIU8_9EURO</name>